<dbReference type="InterPro" id="IPR001173">
    <property type="entry name" value="Glyco_trans_2-like"/>
</dbReference>
<feature type="domain" description="Glycosyltransferase 2-like" evidence="2">
    <location>
        <begin position="511"/>
        <end position="685"/>
    </location>
</feature>
<protein>
    <submittedName>
        <fullName evidence="3">Glycosyl transferase</fullName>
    </submittedName>
</protein>
<proteinExistence type="predicted"/>
<evidence type="ECO:0000256" key="1">
    <source>
        <dbReference type="ARBA" id="ARBA00022519"/>
    </source>
</evidence>
<accession>A0A1Y3LPJ2</accession>
<comment type="caution">
    <text evidence="3">The sequence shown here is derived from an EMBL/GenBank/DDBJ whole genome shotgun (WGS) entry which is preliminary data.</text>
</comment>
<keyword evidence="1" id="KW-0472">Membrane</keyword>
<dbReference type="AlphaFoldDB" id="A0A1Y3LPJ2"/>
<reference evidence="3 4" key="1">
    <citation type="submission" date="2017-05" db="EMBL/GenBank/DDBJ databases">
        <title>Whole genome sequence of Pseudomonas putida isolate 1312 commercialized as a biostimulant.</title>
        <authorList>
            <person name="Crovadore J."/>
            <person name="Blanc P."/>
            <person name="Chablais R."/>
            <person name="Cochard B."/>
            <person name="Grizard D."/>
            <person name="Lefort F."/>
        </authorList>
    </citation>
    <scope>NUCLEOTIDE SEQUENCE [LARGE SCALE GENOMIC DNA]</scope>
    <source>
        <strain evidence="3 4">1312</strain>
    </source>
</reference>
<dbReference type="RefSeq" id="WP_086974892.1">
    <property type="nucleotide sequence ID" value="NZ_NFSB01000059.1"/>
</dbReference>
<dbReference type="PANTHER" id="PTHR43179:SF7">
    <property type="entry name" value="RHAMNOSYLTRANSFERASE WBBL"/>
    <property type="match status" value="1"/>
</dbReference>
<dbReference type="EMBL" id="NFSB01000059">
    <property type="protein sequence ID" value="OUM36993.1"/>
    <property type="molecule type" value="Genomic_DNA"/>
</dbReference>
<evidence type="ECO:0000313" key="3">
    <source>
        <dbReference type="EMBL" id="OUM36993.1"/>
    </source>
</evidence>
<gene>
    <name evidence="3" type="ORF">B8W72_05635</name>
</gene>
<dbReference type="Proteomes" id="UP000196082">
    <property type="component" value="Unassembled WGS sequence"/>
</dbReference>
<dbReference type="Gene3D" id="3.90.550.10">
    <property type="entry name" value="Spore Coat Polysaccharide Biosynthesis Protein SpsA, Chain A"/>
    <property type="match status" value="1"/>
</dbReference>
<name>A0A1Y3LPJ2_PSEPU</name>
<dbReference type="CDD" id="cd04186">
    <property type="entry name" value="GT_2_like_c"/>
    <property type="match status" value="1"/>
</dbReference>
<dbReference type="GO" id="GO:0016740">
    <property type="term" value="F:transferase activity"/>
    <property type="evidence" value="ECO:0007669"/>
    <property type="project" value="UniProtKB-KW"/>
</dbReference>
<keyword evidence="3" id="KW-0808">Transferase</keyword>
<dbReference type="SUPFAM" id="SSF53448">
    <property type="entry name" value="Nucleotide-diphospho-sugar transferases"/>
    <property type="match status" value="1"/>
</dbReference>
<keyword evidence="1" id="KW-1003">Cell membrane</keyword>
<organism evidence="3 4">
    <name type="scientific">Pseudomonas putida</name>
    <name type="common">Arthrobacter siderocapsulatus</name>
    <dbReference type="NCBI Taxonomy" id="303"/>
    <lineage>
        <taxon>Bacteria</taxon>
        <taxon>Pseudomonadati</taxon>
        <taxon>Pseudomonadota</taxon>
        <taxon>Gammaproteobacteria</taxon>
        <taxon>Pseudomonadales</taxon>
        <taxon>Pseudomonadaceae</taxon>
        <taxon>Pseudomonas</taxon>
    </lineage>
</organism>
<dbReference type="InterPro" id="IPR029044">
    <property type="entry name" value="Nucleotide-diphossugar_trans"/>
</dbReference>
<evidence type="ECO:0000259" key="2">
    <source>
        <dbReference type="Pfam" id="PF00535"/>
    </source>
</evidence>
<sequence>MTQNVLDERPAGQQPVMLSSYSGSITGLYGDVLQGWAVDVTQPDQRPVIEVFVDGASVALVRADQYEPGAPHGDQFHGFTVQLRQSLLADAVLITAQVANTGFLLEGEIQLPVRPAEQTAAVASQVWHTGGLRVAGWSWDPKAPHRHVEVTLREGNHVIAQVACNTHHQALAYRATSDHGFTIDLPWALADGALHIIDVVNDLGQPLSGSPIRLRCWPEGLESMLQRLDPKPAPATLALMTELTKEQSSRLPKSAGWQHYPQWFKAFQQSDTTATSPVKLKLGLLLISDGSVDLEQISLDSLGTDFESVHQLAKGSPANLLPAVELLLAAGCESIIPINAGDRLAPKAMAQLCALLEEGSAWAYSDCDRDGPEGQRSLPWFKPVWDIDLFIGADIFSDGAIFSADILQKALVLLRSDGSLTGKCRHDLMAAVALATELNDSGVTHLPRILYHRANHACASPEQAPTSQQRADAVAWLCQRLAPGARVSAVADYPALLRAHWPLPEKLPRVSLIVPTRDQYKLLHACIEGLLNDTDYPDLEIIVVDNQSREPETLAYFAELMERGVNVLAHPFPFNYSTINNRAASFATGELIGLVNNDIEIIESGWLKEMVSQVLRPGVGAVGAKLLWPNRMVQHGGVVVGVNGLAAHTGNTLEQRDSGYLGMNQITRRQSAVTAACLLLRKSLFDSVQGLDERAFPVAFNDVDLCLRIHELGLRNIWTAFAQLIHAESASRGKDVSPEKMARAQREQQLFTERWSIGYKDPFYHPALSLDYLTGPYGGLSLPPEPAYSAPRTLASNTKSAGLPLFEEPMKSLVITGTN</sequence>
<evidence type="ECO:0000313" key="4">
    <source>
        <dbReference type="Proteomes" id="UP000196082"/>
    </source>
</evidence>
<keyword evidence="1" id="KW-0997">Cell inner membrane</keyword>
<dbReference type="Pfam" id="PF00535">
    <property type="entry name" value="Glycos_transf_2"/>
    <property type="match status" value="1"/>
</dbReference>
<dbReference type="PANTHER" id="PTHR43179">
    <property type="entry name" value="RHAMNOSYLTRANSFERASE WBBL"/>
    <property type="match status" value="1"/>
</dbReference>